<feature type="transmembrane region" description="Helical" evidence="6">
    <location>
        <begin position="40"/>
        <end position="60"/>
    </location>
</feature>
<name>A0A6A7A698_9PLEO</name>
<evidence type="ECO:0000313" key="8">
    <source>
        <dbReference type="EMBL" id="KAF2828821.1"/>
    </source>
</evidence>
<feature type="transmembrane region" description="Helical" evidence="6">
    <location>
        <begin position="199"/>
        <end position="217"/>
    </location>
</feature>
<evidence type="ECO:0000256" key="6">
    <source>
        <dbReference type="SAM" id="Phobius"/>
    </source>
</evidence>
<evidence type="ECO:0000256" key="3">
    <source>
        <dbReference type="ARBA" id="ARBA00022989"/>
    </source>
</evidence>
<dbReference type="PANTHER" id="PTHR33048:SF129">
    <property type="entry name" value="INTEGRAL MEMBRANE PROTEIN-RELATED"/>
    <property type="match status" value="1"/>
</dbReference>
<evidence type="ECO:0000259" key="7">
    <source>
        <dbReference type="Pfam" id="PF20684"/>
    </source>
</evidence>
<feature type="domain" description="Rhodopsin" evidence="7">
    <location>
        <begin position="60"/>
        <end position="297"/>
    </location>
</feature>
<evidence type="ECO:0000313" key="9">
    <source>
        <dbReference type="Proteomes" id="UP000799424"/>
    </source>
</evidence>
<dbReference type="PANTHER" id="PTHR33048">
    <property type="entry name" value="PTH11-LIKE INTEGRAL MEMBRANE PROTEIN (AFU_ORTHOLOGUE AFUA_5G11245)"/>
    <property type="match status" value="1"/>
</dbReference>
<sequence length="388" mass="42943">MDFATAVVRLFSREQNALTSAQSKHPDWPEPNYVNPETRLPLLMGVSCASGFVMLVLLGVRIYTRHTMSQRGLGVDDVLMILAAMFSTALVIIVCVCATHGTGYHNWDIRPEWYSTWGKATFSQNLAFAPATTLTKISILHTYLYLFPSRANRIFCKSMMAFLWAWGAIQIIVTCVQCGPLSSYWDTRMKKRCILINPYLYSSGAINSFTDVVVYLWPSRTLFALQMPLLRRLGLLATFSAGLVAVIASILRMVAIHNVSFSSDSTWAGTFIALWKVLEVTFGVKCGCLPAVKPLVQTSFPKLGTSSNRTNTTGLGSSSFNRLENGVSRSHINSDRTVGLQDLRHASLPNGAIAVTSETIVKTRKRADSDSEEWIFTEDDAKEGSIAR</sequence>
<dbReference type="GO" id="GO:0016020">
    <property type="term" value="C:membrane"/>
    <property type="evidence" value="ECO:0007669"/>
    <property type="project" value="UniProtKB-SubCell"/>
</dbReference>
<dbReference type="Pfam" id="PF20684">
    <property type="entry name" value="Fung_rhodopsin"/>
    <property type="match status" value="1"/>
</dbReference>
<keyword evidence="2 6" id="KW-0812">Transmembrane</keyword>
<evidence type="ECO:0000256" key="1">
    <source>
        <dbReference type="ARBA" id="ARBA00004141"/>
    </source>
</evidence>
<feature type="transmembrane region" description="Helical" evidence="6">
    <location>
        <begin position="229"/>
        <end position="251"/>
    </location>
</feature>
<feature type="transmembrane region" description="Helical" evidence="6">
    <location>
        <begin position="81"/>
        <end position="107"/>
    </location>
</feature>
<protein>
    <recommendedName>
        <fullName evidence="7">Rhodopsin domain-containing protein</fullName>
    </recommendedName>
</protein>
<evidence type="ECO:0000256" key="4">
    <source>
        <dbReference type="ARBA" id="ARBA00023136"/>
    </source>
</evidence>
<evidence type="ECO:0000256" key="5">
    <source>
        <dbReference type="ARBA" id="ARBA00038359"/>
    </source>
</evidence>
<evidence type="ECO:0000256" key="2">
    <source>
        <dbReference type="ARBA" id="ARBA00022692"/>
    </source>
</evidence>
<dbReference type="EMBL" id="MU006222">
    <property type="protein sequence ID" value="KAF2828821.1"/>
    <property type="molecule type" value="Genomic_DNA"/>
</dbReference>
<proteinExistence type="inferred from homology"/>
<dbReference type="AlphaFoldDB" id="A0A6A7A698"/>
<gene>
    <name evidence="8" type="ORF">CC86DRAFT_465545</name>
</gene>
<feature type="transmembrane region" description="Helical" evidence="6">
    <location>
        <begin position="159"/>
        <end position="179"/>
    </location>
</feature>
<accession>A0A6A7A698</accession>
<dbReference type="OrthoDB" id="5401779at2759"/>
<keyword evidence="4 6" id="KW-0472">Membrane</keyword>
<dbReference type="Proteomes" id="UP000799424">
    <property type="component" value="Unassembled WGS sequence"/>
</dbReference>
<keyword evidence="3 6" id="KW-1133">Transmembrane helix</keyword>
<reference evidence="8" key="1">
    <citation type="journal article" date="2020" name="Stud. Mycol.">
        <title>101 Dothideomycetes genomes: a test case for predicting lifestyles and emergence of pathogens.</title>
        <authorList>
            <person name="Haridas S."/>
            <person name="Albert R."/>
            <person name="Binder M."/>
            <person name="Bloem J."/>
            <person name="Labutti K."/>
            <person name="Salamov A."/>
            <person name="Andreopoulos B."/>
            <person name="Baker S."/>
            <person name="Barry K."/>
            <person name="Bills G."/>
            <person name="Bluhm B."/>
            <person name="Cannon C."/>
            <person name="Castanera R."/>
            <person name="Culley D."/>
            <person name="Daum C."/>
            <person name="Ezra D."/>
            <person name="Gonzalez J."/>
            <person name="Henrissat B."/>
            <person name="Kuo A."/>
            <person name="Liang C."/>
            <person name="Lipzen A."/>
            <person name="Lutzoni F."/>
            <person name="Magnuson J."/>
            <person name="Mondo S."/>
            <person name="Nolan M."/>
            <person name="Ohm R."/>
            <person name="Pangilinan J."/>
            <person name="Park H.-J."/>
            <person name="Ramirez L."/>
            <person name="Alfaro M."/>
            <person name="Sun H."/>
            <person name="Tritt A."/>
            <person name="Yoshinaga Y."/>
            <person name="Zwiers L.-H."/>
            <person name="Turgeon B."/>
            <person name="Goodwin S."/>
            <person name="Spatafora J."/>
            <person name="Crous P."/>
            <person name="Grigoriev I."/>
        </authorList>
    </citation>
    <scope>NUCLEOTIDE SEQUENCE</scope>
    <source>
        <strain evidence="8">CBS 113818</strain>
    </source>
</reference>
<keyword evidence="9" id="KW-1185">Reference proteome</keyword>
<dbReference type="InterPro" id="IPR049326">
    <property type="entry name" value="Rhodopsin_dom_fungi"/>
</dbReference>
<comment type="subcellular location">
    <subcellularLocation>
        <location evidence="1">Membrane</location>
        <topology evidence="1">Multi-pass membrane protein</topology>
    </subcellularLocation>
</comment>
<comment type="similarity">
    <text evidence="5">Belongs to the SAT4 family.</text>
</comment>
<organism evidence="8 9">
    <name type="scientific">Ophiobolus disseminans</name>
    <dbReference type="NCBI Taxonomy" id="1469910"/>
    <lineage>
        <taxon>Eukaryota</taxon>
        <taxon>Fungi</taxon>
        <taxon>Dikarya</taxon>
        <taxon>Ascomycota</taxon>
        <taxon>Pezizomycotina</taxon>
        <taxon>Dothideomycetes</taxon>
        <taxon>Pleosporomycetidae</taxon>
        <taxon>Pleosporales</taxon>
        <taxon>Pleosporineae</taxon>
        <taxon>Phaeosphaeriaceae</taxon>
        <taxon>Ophiobolus</taxon>
    </lineage>
</organism>
<dbReference type="InterPro" id="IPR052337">
    <property type="entry name" value="SAT4-like"/>
</dbReference>
<feature type="transmembrane region" description="Helical" evidence="6">
    <location>
        <begin position="127"/>
        <end position="147"/>
    </location>
</feature>